<dbReference type="Proteomes" id="UP000030645">
    <property type="component" value="Unassembled WGS sequence"/>
</dbReference>
<name>W9QXK9_9ROSA</name>
<dbReference type="AlphaFoldDB" id="W9QXK9"/>
<dbReference type="Pfam" id="PF22456">
    <property type="entry name" value="PqqF-like_C_4"/>
    <property type="match status" value="1"/>
</dbReference>
<dbReference type="GO" id="GO:0005739">
    <property type="term" value="C:mitochondrion"/>
    <property type="evidence" value="ECO:0007669"/>
    <property type="project" value="TreeGrafter"/>
</dbReference>
<gene>
    <name evidence="4" type="ORF">L484_004756</name>
</gene>
<dbReference type="InterPro" id="IPR050626">
    <property type="entry name" value="Peptidase_M16"/>
</dbReference>
<reference evidence="5" key="1">
    <citation type="submission" date="2013-01" db="EMBL/GenBank/DDBJ databases">
        <title>Draft Genome Sequence of a Mulberry Tree, Morus notabilis C.K. Schneid.</title>
        <authorList>
            <person name="He N."/>
            <person name="Zhao S."/>
        </authorList>
    </citation>
    <scope>NUCLEOTIDE SEQUENCE</scope>
</reference>
<comment type="cofactor">
    <cofactor evidence="1">
        <name>Zn(2+)</name>
        <dbReference type="ChEBI" id="CHEBI:29105"/>
    </cofactor>
</comment>
<evidence type="ECO:0000256" key="1">
    <source>
        <dbReference type="ARBA" id="ARBA00001947"/>
    </source>
</evidence>
<dbReference type="SUPFAM" id="SSF63411">
    <property type="entry name" value="LuxS/MPP-like metallohydrolase"/>
    <property type="match status" value="2"/>
</dbReference>
<dbReference type="InterPro" id="IPR054734">
    <property type="entry name" value="PqqF-like_C_4"/>
</dbReference>
<dbReference type="EMBL" id="KE343827">
    <property type="protein sequence ID" value="EXB42734.1"/>
    <property type="molecule type" value="Genomic_DNA"/>
</dbReference>
<feature type="domain" description="Coenzyme PQQ synthesis protein F-like C-terminal lobe" evidence="3">
    <location>
        <begin position="150"/>
        <end position="249"/>
    </location>
</feature>
<keyword evidence="5" id="KW-1185">Reference proteome</keyword>
<dbReference type="GO" id="GO:0051603">
    <property type="term" value="P:proteolysis involved in protein catabolic process"/>
    <property type="evidence" value="ECO:0007669"/>
    <property type="project" value="TreeGrafter"/>
</dbReference>
<proteinExistence type="predicted"/>
<evidence type="ECO:0000313" key="4">
    <source>
        <dbReference type="EMBL" id="EXB42734.1"/>
    </source>
</evidence>
<dbReference type="PANTHER" id="PTHR43690">
    <property type="entry name" value="NARDILYSIN"/>
    <property type="match status" value="1"/>
</dbReference>
<sequence length="348" mass="40622">MVTKEYQNLKFQQPYQQAMYYCSLILQDRTWPWMEELEILPHVEADDLAKFVPLMLSRAFLECYVAGNIEHSEAESMILHIENVLFEDSKPICQPLFPSQHLTNRIVKLEKGINYFYPAEGHNPSDENSALVHYIQVHRDDLVLNVKLQLFALIAKQPAFHQLRSVEQLGYITFLMQRNDFGIRGIQFIIQSTAKGPAQIDLRVEAFLKMFESKLYEMTNDDFKNNVNALIDMKLEKYKNLREESGFYWREISVGTRKFDRRESEVAALKQLTQQELIDFFNENIRVGAPQKKSLSVRVFGNLHSSKYTADKNEPAQPCSIRIDDIYSFRRSRPLYGSFKGTFGHVKL</sequence>
<dbReference type="Gene3D" id="3.30.830.10">
    <property type="entry name" value="Metalloenzyme, LuxS/M16 peptidase-like"/>
    <property type="match status" value="2"/>
</dbReference>
<protein>
    <submittedName>
        <fullName evidence="4">Zinc-metallopeptidase</fullName>
    </submittedName>
</protein>
<dbReference type="GO" id="GO:0046872">
    <property type="term" value="F:metal ion binding"/>
    <property type="evidence" value="ECO:0007669"/>
    <property type="project" value="UniProtKB-KW"/>
</dbReference>
<dbReference type="InterPro" id="IPR011249">
    <property type="entry name" value="Metalloenz_LuxS/M16"/>
</dbReference>
<keyword evidence="2" id="KW-0479">Metal-binding</keyword>
<evidence type="ECO:0000259" key="3">
    <source>
        <dbReference type="Pfam" id="PF22456"/>
    </source>
</evidence>
<dbReference type="GO" id="GO:0005829">
    <property type="term" value="C:cytosol"/>
    <property type="evidence" value="ECO:0007669"/>
    <property type="project" value="TreeGrafter"/>
</dbReference>
<dbReference type="GO" id="GO:0004222">
    <property type="term" value="F:metalloendopeptidase activity"/>
    <property type="evidence" value="ECO:0007669"/>
    <property type="project" value="TreeGrafter"/>
</dbReference>
<organism evidence="4 5">
    <name type="scientific">Morus notabilis</name>
    <dbReference type="NCBI Taxonomy" id="981085"/>
    <lineage>
        <taxon>Eukaryota</taxon>
        <taxon>Viridiplantae</taxon>
        <taxon>Streptophyta</taxon>
        <taxon>Embryophyta</taxon>
        <taxon>Tracheophyta</taxon>
        <taxon>Spermatophyta</taxon>
        <taxon>Magnoliopsida</taxon>
        <taxon>eudicotyledons</taxon>
        <taxon>Gunneridae</taxon>
        <taxon>Pentapetalae</taxon>
        <taxon>rosids</taxon>
        <taxon>fabids</taxon>
        <taxon>Rosales</taxon>
        <taxon>Moraceae</taxon>
        <taxon>Moreae</taxon>
        <taxon>Morus</taxon>
    </lineage>
</organism>
<dbReference type="eggNOG" id="KOG0959">
    <property type="taxonomic scope" value="Eukaryota"/>
</dbReference>
<dbReference type="PANTHER" id="PTHR43690:SF18">
    <property type="entry name" value="INSULIN-DEGRADING ENZYME-RELATED"/>
    <property type="match status" value="1"/>
</dbReference>
<evidence type="ECO:0000313" key="5">
    <source>
        <dbReference type="Proteomes" id="UP000030645"/>
    </source>
</evidence>
<dbReference type="FunFam" id="3.30.830.10:FF:000028">
    <property type="entry name" value="Insulin-degrading enzyme-like 1 peroxisomal"/>
    <property type="match status" value="1"/>
</dbReference>
<accession>W9QXK9</accession>
<evidence type="ECO:0000256" key="2">
    <source>
        <dbReference type="ARBA" id="ARBA00022723"/>
    </source>
</evidence>
<dbReference type="GO" id="GO:0043171">
    <property type="term" value="P:peptide catabolic process"/>
    <property type="evidence" value="ECO:0007669"/>
    <property type="project" value="TreeGrafter"/>
</dbReference>
<dbReference type="STRING" id="981085.W9QXK9"/>